<dbReference type="EMBL" id="FNTH01000001">
    <property type="protein sequence ID" value="SEC15409.1"/>
    <property type="molecule type" value="Genomic_DNA"/>
</dbReference>
<dbReference type="PRINTS" id="PR00412">
    <property type="entry name" value="EPOXHYDRLASE"/>
</dbReference>
<evidence type="ECO:0000256" key="1">
    <source>
        <dbReference type="ARBA" id="ARBA00022801"/>
    </source>
</evidence>
<dbReference type="OrthoDB" id="9799612at2"/>
<dbReference type="PANTHER" id="PTHR42977">
    <property type="entry name" value="HYDROLASE-RELATED"/>
    <property type="match status" value="1"/>
</dbReference>
<feature type="domain" description="AB hydrolase-1" evidence="2">
    <location>
        <begin position="51"/>
        <end position="286"/>
    </location>
</feature>
<accession>A0A1H4Q720</accession>
<dbReference type="PRINTS" id="PR00111">
    <property type="entry name" value="ABHYDROLASE"/>
</dbReference>
<dbReference type="GO" id="GO:0004301">
    <property type="term" value="F:epoxide hydrolase activity"/>
    <property type="evidence" value="ECO:0007669"/>
    <property type="project" value="TreeGrafter"/>
</dbReference>
<dbReference type="NCBIfam" id="NF002043">
    <property type="entry name" value="PRK00870.1"/>
    <property type="match status" value="1"/>
</dbReference>
<sequence length="298" mass="32690">MAIGALRTADVCFDGLPGYSFAPNYRDDLPGYAGLRMHYLDEGRGNARVALCLHGQPTWSYLYRKMIPGLVASGYRVIAPDMFGFGRSDKPVEESVYTFDFHRESLIALIRALDLGRMTLVCQDWGGLLGLTIPMEMAGRFEALLVMNTMLATGDRPLTKGFMDWRAWSNANPDMAVGKLMARACPQLSPAEAAAYDAPFPDASYKSGVRRFPNLVPDQPSAGGAALSRKAREWWRSEYSGKTAMVIGMTDPVLGPAVMAEMRQTVRNCPEPVTLTAAGHFVQEWGEDVLRGALPLLS</sequence>
<dbReference type="AlphaFoldDB" id="A0A1H4Q720"/>
<proteinExistence type="predicted"/>
<evidence type="ECO:0000259" key="2">
    <source>
        <dbReference type="Pfam" id="PF00561"/>
    </source>
</evidence>
<dbReference type="InterPro" id="IPR000073">
    <property type="entry name" value="AB_hydrolase_1"/>
</dbReference>
<dbReference type="InterPro" id="IPR051340">
    <property type="entry name" value="Haloalkane_dehalogenase"/>
</dbReference>
<organism evidence="3 4">
    <name type="scientific">Bradyrhizobium erythrophlei</name>
    <dbReference type="NCBI Taxonomy" id="1437360"/>
    <lineage>
        <taxon>Bacteria</taxon>
        <taxon>Pseudomonadati</taxon>
        <taxon>Pseudomonadota</taxon>
        <taxon>Alphaproteobacteria</taxon>
        <taxon>Hyphomicrobiales</taxon>
        <taxon>Nitrobacteraceae</taxon>
        <taxon>Bradyrhizobium</taxon>
    </lineage>
</organism>
<evidence type="ECO:0000313" key="3">
    <source>
        <dbReference type="EMBL" id="SEC15409.1"/>
    </source>
</evidence>
<dbReference type="RefSeq" id="WP_092114684.1">
    <property type="nucleotide sequence ID" value="NZ_FNTH01000001.1"/>
</dbReference>
<name>A0A1H4Q720_9BRAD</name>
<dbReference type="InterPro" id="IPR000639">
    <property type="entry name" value="Epox_hydrolase-like"/>
</dbReference>
<dbReference type="PANTHER" id="PTHR42977:SF3">
    <property type="entry name" value="AB HYDROLASE-1 DOMAIN-CONTAINING PROTEIN"/>
    <property type="match status" value="1"/>
</dbReference>
<dbReference type="InterPro" id="IPR029058">
    <property type="entry name" value="AB_hydrolase_fold"/>
</dbReference>
<keyword evidence="1" id="KW-0378">Hydrolase</keyword>
<gene>
    <name evidence="3" type="ORF">SAMN05444164_1160</name>
</gene>
<dbReference type="SUPFAM" id="SSF53474">
    <property type="entry name" value="alpha/beta-Hydrolases"/>
    <property type="match status" value="1"/>
</dbReference>
<dbReference type="Gene3D" id="3.40.50.1820">
    <property type="entry name" value="alpha/beta hydrolase"/>
    <property type="match status" value="1"/>
</dbReference>
<protein>
    <submittedName>
        <fullName evidence="3">Haloalkane dehalogenase/tRNA(Adenine34) deaminase</fullName>
    </submittedName>
</protein>
<reference evidence="3 4" key="1">
    <citation type="submission" date="2016-10" db="EMBL/GenBank/DDBJ databases">
        <authorList>
            <person name="de Groot N.N."/>
        </authorList>
    </citation>
    <scope>NUCLEOTIDE SEQUENCE [LARGE SCALE GENOMIC DNA]</scope>
    <source>
        <strain evidence="3 4">MT12</strain>
    </source>
</reference>
<dbReference type="Proteomes" id="UP000198992">
    <property type="component" value="Unassembled WGS sequence"/>
</dbReference>
<evidence type="ECO:0000313" key="4">
    <source>
        <dbReference type="Proteomes" id="UP000198992"/>
    </source>
</evidence>
<dbReference type="Pfam" id="PF00561">
    <property type="entry name" value="Abhydrolase_1"/>
    <property type="match status" value="1"/>
</dbReference>